<dbReference type="RefSeq" id="WP_115363670.1">
    <property type="nucleotide sequence ID" value="NZ_QDKL01000003.1"/>
</dbReference>
<evidence type="ECO:0000313" key="1">
    <source>
        <dbReference type="EMBL" id="RZF21147.1"/>
    </source>
</evidence>
<dbReference type="EMBL" id="QDKL01000003">
    <property type="protein sequence ID" value="RZF21147.1"/>
    <property type="molecule type" value="Genomic_DNA"/>
</dbReference>
<gene>
    <name evidence="1" type="ORF">DAY19_14310</name>
</gene>
<keyword evidence="2" id="KW-1185">Reference proteome</keyword>
<proteinExistence type="predicted"/>
<evidence type="ECO:0000313" key="2">
    <source>
        <dbReference type="Proteomes" id="UP000443582"/>
    </source>
</evidence>
<comment type="caution">
    <text evidence="1">The sequence shown here is derived from an EMBL/GenBank/DDBJ whole genome shotgun (WGS) entry which is preliminary data.</text>
</comment>
<accession>A0ABY0IET3</accession>
<dbReference type="Proteomes" id="UP000443582">
    <property type="component" value="Unassembled WGS sequence"/>
</dbReference>
<name>A0ABY0IET3_9BACT</name>
<protein>
    <submittedName>
        <fullName evidence="1">Uncharacterized protein</fullName>
    </submittedName>
</protein>
<sequence length="166" mass="19842">MKVNFSNISKSSLEKTLFLYLVLNDNPLLSGELSLLEFCYYLVVLDEKLLIDETIELESLIHYKNIQQFIKVTKGHRKSFLTKLVNSDHLEMRVNRKLFFFKKVDYLIQNIGEVKVENDIILEFVNAVKNNETINNQYSKYLYDYYRYNILDDTDYTDWMDTTFVD</sequence>
<reference evidence="2" key="1">
    <citation type="journal article" date="2019" name="Int. J. Syst. Evol. Microbiol.">
        <title>Halobacteriovorax valvorus sp. nov., a novel prokaryotic predator isolated from coastal seawater of China.</title>
        <authorList>
            <person name="Chen M.-X."/>
        </authorList>
    </citation>
    <scope>NUCLEOTIDE SEQUENCE [LARGE SCALE GENOMIC DNA]</scope>
    <source>
        <strain evidence="2">BL9</strain>
    </source>
</reference>
<organism evidence="1 2">
    <name type="scientific">Halobacteriovorax vibrionivorans</name>
    <dbReference type="NCBI Taxonomy" id="2152716"/>
    <lineage>
        <taxon>Bacteria</taxon>
        <taxon>Pseudomonadati</taxon>
        <taxon>Bdellovibrionota</taxon>
        <taxon>Bacteriovoracia</taxon>
        <taxon>Bacteriovoracales</taxon>
        <taxon>Halobacteriovoraceae</taxon>
        <taxon>Halobacteriovorax</taxon>
    </lineage>
</organism>